<name>A0A1B7LDK4_9FIRM</name>
<keyword evidence="3" id="KW-1185">Reference proteome</keyword>
<dbReference type="Proteomes" id="UP000078532">
    <property type="component" value="Unassembled WGS sequence"/>
</dbReference>
<organism evidence="2 3">
    <name type="scientific">Desulfotomaculum copahuensis</name>
    <dbReference type="NCBI Taxonomy" id="1838280"/>
    <lineage>
        <taxon>Bacteria</taxon>
        <taxon>Bacillati</taxon>
        <taxon>Bacillota</taxon>
        <taxon>Clostridia</taxon>
        <taxon>Eubacteriales</taxon>
        <taxon>Desulfotomaculaceae</taxon>
        <taxon>Desulfotomaculum</taxon>
    </lineage>
</organism>
<feature type="transmembrane region" description="Helical" evidence="1">
    <location>
        <begin position="73"/>
        <end position="93"/>
    </location>
</feature>
<accession>A0A1B7LDK4</accession>
<comment type="caution">
    <text evidence="2">The sequence shown here is derived from an EMBL/GenBank/DDBJ whole genome shotgun (WGS) entry which is preliminary data.</text>
</comment>
<dbReference type="AlphaFoldDB" id="A0A1B7LDK4"/>
<dbReference type="RefSeq" id="WP_066669030.1">
    <property type="nucleotide sequence ID" value="NZ_LYVF01000167.1"/>
</dbReference>
<sequence length="96" mass="10441">MSSQSGAVETALVDSLAGAIRDNLLAPGEEKVRQLESRLLEEMTRERLSNRAGHEEISARLSRVEKDLTRLKYCCYGLAACALALAAAGYLIGKIF</sequence>
<keyword evidence="1" id="KW-0812">Transmembrane</keyword>
<dbReference type="STRING" id="1838280.A6M21_11680"/>
<evidence type="ECO:0000313" key="3">
    <source>
        <dbReference type="Proteomes" id="UP000078532"/>
    </source>
</evidence>
<keyword evidence="1" id="KW-1133">Transmembrane helix</keyword>
<dbReference type="EMBL" id="LYVF01000167">
    <property type="protein sequence ID" value="OAT81188.1"/>
    <property type="molecule type" value="Genomic_DNA"/>
</dbReference>
<evidence type="ECO:0000256" key="1">
    <source>
        <dbReference type="SAM" id="Phobius"/>
    </source>
</evidence>
<evidence type="ECO:0000313" key="2">
    <source>
        <dbReference type="EMBL" id="OAT81188.1"/>
    </source>
</evidence>
<protein>
    <submittedName>
        <fullName evidence="2">Uncharacterized protein</fullName>
    </submittedName>
</protein>
<proteinExistence type="predicted"/>
<keyword evidence="1" id="KW-0472">Membrane</keyword>
<gene>
    <name evidence="2" type="ORF">A6M21_11680</name>
</gene>
<reference evidence="2 3" key="1">
    <citation type="submission" date="2016-04" db="EMBL/GenBank/DDBJ databases">
        <authorList>
            <person name="Evans L.H."/>
            <person name="Alamgir A."/>
            <person name="Owens N."/>
            <person name="Weber N.D."/>
            <person name="Virtaneva K."/>
            <person name="Barbian K."/>
            <person name="Babar A."/>
            <person name="Rosenke K."/>
        </authorList>
    </citation>
    <scope>NUCLEOTIDE SEQUENCE [LARGE SCALE GENOMIC DNA]</scope>
    <source>
        <strain evidence="2 3">LMa1</strain>
    </source>
</reference>